<comment type="caution">
    <text evidence="1">The sequence shown here is derived from an EMBL/GenBank/DDBJ whole genome shotgun (WGS) entry which is preliminary data.</text>
</comment>
<gene>
    <name evidence="1" type="ORF">Tci_342627</name>
</gene>
<sequence length="737" mass="83886">MDLNVSVGGSASKIIPKDGNGVKQSFARMFKKPHAPKPARLTMMTSEQGRNSYARALIEVLALTPLMESVVVVVPYLDGSSHSFETVEVEYEWQPPRCDSCKVFDHVEMIALSRLKRLKFLIPLIPYYNPLNDDEEEVEHIYTEPDPKNFKKQKPVGSEGASTPKELAVISFFDQVIQNKKPKGNDGILKKIDHIMANLNFNSSFVGACAVFQPYHISDHSSAILRLPMNSEKKPRPFKFYNLLVHNTRFKEVVANGWSNSISRFWMFKVVKRLKLLKKPLRKLLYDNGNLHENVKKLRHELDEAQKIDWLKLGDANTAYFHKVVKSQASRNRIDSTTNSNGDYVDGDQVPLAFINHYMEFFGQPGVTTLFASNDLFYNCLLEDDAVSMIRDVSDKEIWYAMFSLGDNKALGPDGFHPRMIGWIMEYVKTTSFSISINGCLHGYFKGKRGLRQDDLFLFAHGDVDSDRVIIEALEEFKNASGLTPRLPKSMAYFCNVLNYVKIGILGILSFEEATLPTKHLGVPLVSSRGERLKSRGKRFICLKGKEGSGLAEWKSSIKQSLLRIFGVFFRVENCYGSNGFIRTDLIGDLFRIFCLEEKYVMGLVENLTGPISNIVLDKDIRSAGFCTDYKVADRIAHGSWTWPNNWYVKYPILLNVAVTTLSEAANGISWRTLDNLDGDFLVANVWDFIRHRNNKVFKKTKRMHEQVIEAIKNNLRLKLLSCSFKKTLNVMSLLQL</sequence>
<protein>
    <recommendedName>
        <fullName evidence="2">Reverse transcriptase domain-containing protein</fullName>
    </recommendedName>
</protein>
<proteinExistence type="predicted"/>
<name>A0A699HFV8_TANCI</name>
<organism evidence="1">
    <name type="scientific">Tanacetum cinerariifolium</name>
    <name type="common">Dalmatian daisy</name>
    <name type="synonym">Chrysanthemum cinerariifolium</name>
    <dbReference type="NCBI Taxonomy" id="118510"/>
    <lineage>
        <taxon>Eukaryota</taxon>
        <taxon>Viridiplantae</taxon>
        <taxon>Streptophyta</taxon>
        <taxon>Embryophyta</taxon>
        <taxon>Tracheophyta</taxon>
        <taxon>Spermatophyta</taxon>
        <taxon>Magnoliopsida</taxon>
        <taxon>eudicotyledons</taxon>
        <taxon>Gunneridae</taxon>
        <taxon>Pentapetalae</taxon>
        <taxon>asterids</taxon>
        <taxon>campanulids</taxon>
        <taxon>Asterales</taxon>
        <taxon>Asteraceae</taxon>
        <taxon>Asteroideae</taxon>
        <taxon>Anthemideae</taxon>
        <taxon>Anthemidinae</taxon>
        <taxon>Tanacetum</taxon>
    </lineage>
</organism>
<reference evidence="1" key="1">
    <citation type="journal article" date="2019" name="Sci. Rep.">
        <title>Draft genome of Tanacetum cinerariifolium, the natural source of mosquito coil.</title>
        <authorList>
            <person name="Yamashiro T."/>
            <person name="Shiraishi A."/>
            <person name="Satake H."/>
            <person name="Nakayama K."/>
        </authorList>
    </citation>
    <scope>NUCLEOTIDE SEQUENCE</scope>
</reference>
<dbReference type="PANTHER" id="PTHR33116">
    <property type="entry name" value="REVERSE TRANSCRIPTASE ZINC-BINDING DOMAIN-CONTAINING PROTEIN-RELATED-RELATED"/>
    <property type="match status" value="1"/>
</dbReference>
<dbReference type="AlphaFoldDB" id="A0A699HFV8"/>
<evidence type="ECO:0000313" key="1">
    <source>
        <dbReference type="EMBL" id="GEX70652.1"/>
    </source>
</evidence>
<evidence type="ECO:0008006" key="2">
    <source>
        <dbReference type="Google" id="ProtNLM"/>
    </source>
</evidence>
<dbReference type="EMBL" id="BKCJ010124836">
    <property type="protein sequence ID" value="GEX70652.1"/>
    <property type="molecule type" value="Genomic_DNA"/>
</dbReference>
<dbReference type="PANTHER" id="PTHR33116:SF76">
    <property type="entry name" value="DUF4283 DOMAIN-CONTAINING PROTEIN"/>
    <property type="match status" value="1"/>
</dbReference>
<accession>A0A699HFV8</accession>